<evidence type="ECO:0000256" key="5">
    <source>
        <dbReference type="PROSITE-ProRule" id="PRU01248"/>
    </source>
</evidence>
<dbReference type="Proteomes" id="UP000280726">
    <property type="component" value="Unassembled WGS sequence"/>
</dbReference>
<feature type="domain" description="Core-binding (CB)" evidence="8">
    <location>
        <begin position="84"/>
        <end position="175"/>
    </location>
</feature>
<evidence type="ECO:0000313" key="10">
    <source>
        <dbReference type="Proteomes" id="UP000280726"/>
    </source>
</evidence>
<dbReference type="Gene3D" id="1.10.443.10">
    <property type="entry name" value="Intergrase catalytic core"/>
    <property type="match status" value="1"/>
</dbReference>
<sequence length="439" mass="48956">MTEKHGRKRTFGELERRKSRQAGAVTGWRARYTGPDLMRHSRNFGDKMAAEAWLNAERLLIDRDLWTPPRDRERRARLAAQRGITFAEWAERSIAGKQLRPSTRYRYEQTLRKRVLPDLGDIPLRDLSRLDVTNWYTKMRAQLAAEARAAQRKGEGRGAAFSAYQVLSSVLNDAVDHELLETSPARVKGALRYDAVHEPVVLTPEQMWTLHELMPDYLAALVPLAATTGLRHGELRALRRRHLDLRDPARAVVQVRGTAANNRVRGRFNEIGEPKTKASRRDVAIPSFVVPILQAHLENHAQPGDDGFVFVGRKGAVLHASVVESNWQTVRKQVGLDDLHIHDLRHTALTWAARSGATLAELMAIAGHKNPTIALRYQHIGDEERRHAIAEKVGAAFTDELAQRRARRVTGVEGVARSVGSGGQGGPQGAGAHTSDVTD</sequence>
<reference evidence="9 10" key="1">
    <citation type="submission" date="2018-11" db="EMBL/GenBank/DDBJ databases">
        <title>Sequencing the genomes of 1000 actinobacteria strains.</title>
        <authorList>
            <person name="Klenk H.-P."/>
        </authorList>
    </citation>
    <scope>NUCLEOTIDE SEQUENCE [LARGE SCALE GENOMIC DNA]</scope>
    <source>
        <strain evidence="9 10">DSM 14418</strain>
    </source>
</reference>
<dbReference type="PROSITE" id="PS51900">
    <property type="entry name" value="CB"/>
    <property type="match status" value="1"/>
</dbReference>
<feature type="domain" description="Tyr recombinase" evidence="7">
    <location>
        <begin position="197"/>
        <end position="391"/>
    </location>
</feature>
<evidence type="ECO:0000256" key="4">
    <source>
        <dbReference type="ARBA" id="ARBA00023172"/>
    </source>
</evidence>
<keyword evidence="2" id="KW-0229">DNA integration</keyword>
<dbReference type="PANTHER" id="PTHR30349">
    <property type="entry name" value="PHAGE INTEGRASE-RELATED"/>
    <property type="match status" value="1"/>
</dbReference>
<dbReference type="CDD" id="cd01189">
    <property type="entry name" value="INT_ICEBs1_C_like"/>
    <property type="match status" value="1"/>
</dbReference>
<dbReference type="InterPro" id="IPR013762">
    <property type="entry name" value="Integrase-like_cat_sf"/>
</dbReference>
<dbReference type="InterPro" id="IPR004107">
    <property type="entry name" value="Integrase_SAM-like_N"/>
</dbReference>
<dbReference type="Pfam" id="PF14659">
    <property type="entry name" value="Phage_int_SAM_3"/>
    <property type="match status" value="1"/>
</dbReference>
<feature type="region of interest" description="Disordered" evidence="6">
    <location>
        <begin position="1"/>
        <end position="22"/>
    </location>
</feature>
<evidence type="ECO:0000256" key="6">
    <source>
        <dbReference type="SAM" id="MobiDB-lite"/>
    </source>
</evidence>
<dbReference type="GO" id="GO:0003677">
    <property type="term" value="F:DNA binding"/>
    <property type="evidence" value="ECO:0007669"/>
    <property type="project" value="UniProtKB-UniRule"/>
</dbReference>
<dbReference type="InterPro" id="IPR050090">
    <property type="entry name" value="Tyrosine_recombinase_XerCD"/>
</dbReference>
<accession>A0A3N4Z6P4</accession>
<evidence type="ECO:0000256" key="1">
    <source>
        <dbReference type="ARBA" id="ARBA00008857"/>
    </source>
</evidence>
<evidence type="ECO:0000259" key="8">
    <source>
        <dbReference type="PROSITE" id="PS51900"/>
    </source>
</evidence>
<feature type="compositionally biased region" description="Gly residues" evidence="6">
    <location>
        <begin position="420"/>
        <end position="429"/>
    </location>
</feature>
<dbReference type="EMBL" id="RKRA01000001">
    <property type="protein sequence ID" value="RPF27997.1"/>
    <property type="molecule type" value="Genomic_DNA"/>
</dbReference>
<name>A0A3N4Z6P4_9MICO</name>
<dbReference type="Pfam" id="PF26003">
    <property type="entry name" value="Integrase_N_phage"/>
    <property type="match status" value="1"/>
</dbReference>
<dbReference type="PANTHER" id="PTHR30349:SF64">
    <property type="entry name" value="PROPHAGE INTEGRASE INTD-RELATED"/>
    <property type="match status" value="1"/>
</dbReference>
<protein>
    <submittedName>
        <fullName evidence="9">Site-specific recombinase XerC</fullName>
    </submittedName>
</protein>
<dbReference type="GO" id="GO:0006310">
    <property type="term" value="P:DNA recombination"/>
    <property type="evidence" value="ECO:0007669"/>
    <property type="project" value="UniProtKB-KW"/>
</dbReference>
<dbReference type="Pfam" id="PF00589">
    <property type="entry name" value="Phage_integrase"/>
    <property type="match status" value="1"/>
</dbReference>
<organism evidence="9 10">
    <name type="scientific">Georgenia muralis</name>
    <dbReference type="NCBI Taxonomy" id="154117"/>
    <lineage>
        <taxon>Bacteria</taxon>
        <taxon>Bacillati</taxon>
        <taxon>Actinomycetota</taxon>
        <taxon>Actinomycetes</taxon>
        <taxon>Micrococcales</taxon>
        <taxon>Bogoriellaceae</taxon>
        <taxon>Georgenia</taxon>
    </lineage>
</organism>
<evidence type="ECO:0000259" key="7">
    <source>
        <dbReference type="PROSITE" id="PS51898"/>
    </source>
</evidence>
<dbReference type="InterPro" id="IPR002104">
    <property type="entry name" value="Integrase_catalytic"/>
</dbReference>
<keyword evidence="10" id="KW-1185">Reference proteome</keyword>
<dbReference type="InterPro" id="IPR058717">
    <property type="entry name" value="Phage_L5_Integrase_N"/>
</dbReference>
<dbReference type="GO" id="GO:0015074">
    <property type="term" value="P:DNA integration"/>
    <property type="evidence" value="ECO:0007669"/>
    <property type="project" value="UniProtKB-KW"/>
</dbReference>
<dbReference type="SUPFAM" id="SSF56349">
    <property type="entry name" value="DNA breaking-rejoining enzymes"/>
    <property type="match status" value="1"/>
</dbReference>
<dbReference type="Gene3D" id="1.10.150.130">
    <property type="match status" value="1"/>
</dbReference>
<comment type="caution">
    <text evidence="9">The sequence shown here is derived from an EMBL/GenBank/DDBJ whole genome shotgun (WGS) entry which is preliminary data.</text>
</comment>
<feature type="compositionally biased region" description="Basic and acidic residues" evidence="6">
    <location>
        <begin position="1"/>
        <end position="16"/>
    </location>
</feature>
<dbReference type="InterPro" id="IPR044068">
    <property type="entry name" value="CB"/>
</dbReference>
<keyword evidence="3 5" id="KW-0238">DNA-binding</keyword>
<gene>
    <name evidence="9" type="ORF">EDD32_2504</name>
</gene>
<evidence type="ECO:0000256" key="2">
    <source>
        <dbReference type="ARBA" id="ARBA00022908"/>
    </source>
</evidence>
<dbReference type="RefSeq" id="WP_170175280.1">
    <property type="nucleotide sequence ID" value="NZ_RKRA01000001.1"/>
</dbReference>
<dbReference type="InterPro" id="IPR011010">
    <property type="entry name" value="DNA_brk_join_enz"/>
</dbReference>
<comment type="similarity">
    <text evidence="1">Belongs to the 'phage' integrase family.</text>
</comment>
<proteinExistence type="inferred from homology"/>
<dbReference type="InterPro" id="IPR010998">
    <property type="entry name" value="Integrase_recombinase_N"/>
</dbReference>
<evidence type="ECO:0000256" key="3">
    <source>
        <dbReference type="ARBA" id="ARBA00023125"/>
    </source>
</evidence>
<keyword evidence="4" id="KW-0233">DNA recombination</keyword>
<dbReference type="PROSITE" id="PS51898">
    <property type="entry name" value="TYR_RECOMBINASE"/>
    <property type="match status" value="1"/>
</dbReference>
<feature type="region of interest" description="Disordered" evidence="6">
    <location>
        <begin position="415"/>
        <end position="439"/>
    </location>
</feature>
<evidence type="ECO:0000313" key="9">
    <source>
        <dbReference type="EMBL" id="RPF27997.1"/>
    </source>
</evidence>
<dbReference type="AlphaFoldDB" id="A0A3N4Z6P4"/>